<dbReference type="GO" id="GO:0003341">
    <property type="term" value="P:cilium movement"/>
    <property type="evidence" value="ECO:0007669"/>
    <property type="project" value="TreeGrafter"/>
</dbReference>
<dbReference type="PANTHER" id="PTHR23053">
    <property type="entry name" value="DLEC1 DELETED IN LUNG AND ESOPHAGEAL CANCER 1"/>
    <property type="match status" value="1"/>
</dbReference>
<dbReference type="EMBL" id="OV725080">
    <property type="protein sequence ID" value="CAH1397817.1"/>
    <property type="molecule type" value="Genomic_DNA"/>
</dbReference>
<dbReference type="InterPro" id="IPR054087">
    <property type="entry name" value="Cep192-like_D7"/>
</dbReference>
<evidence type="ECO:0000259" key="2">
    <source>
        <dbReference type="Pfam" id="PF22065"/>
    </source>
</evidence>
<dbReference type="InterPro" id="IPR013783">
    <property type="entry name" value="Ig-like_fold"/>
</dbReference>
<feature type="region of interest" description="Disordered" evidence="1">
    <location>
        <begin position="1474"/>
        <end position="1508"/>
    </location>
</feature>
<dbReference type="OrthoDB" id="442692at2759"/>
<dbReference type="Gene3D" id="2.60.40.10">
    <property type="entry name" value="Immunoglobulins"/>
    <property type="match status" value="6"/>
</dbReference>
<dbReference type="Pfam" id="PF22065">
    <property type="entry name" value="Cep192_D7"/>
    <property type="match status" value="1"/>
</dbReference>
<proteinExistence type="predicted"/>
<dbReference type="InterPro" id="IPR033305">
    <property type="entry name" value="Hydin-like"/>
</dbReference>
<gene>
    <name evidence="3" type="ORF">NEZAVI_LOCUS7578</name>
</gene>
<evidence type="ECO:0000313" key="4">
    <source>
        <dbReference type="Proteomes" id="UP001152798"/>
    </source>
</evidence>
<feature type="compositionally biased region" description="Basic and acidic residues" evidence="1">
    <location>
        <begin position="1477"/>
        <end position="1489"/>
    </location>
</feature>
<reference evidence="3" key="1">
    <citation type="submission" date="2022-01" db="EMBL/GenBank/DDBJ databases">
        <authorList>
            <person name="King R."/>
        </authorList>
    </citation>
    <scope>NUCLEOTIDE SEQUENCE</scope>
</reference>
<dbReference type="GO" id="GO:0005930">
    <property type="term" value="C:axoneme"/>
    <property type="evidence" value="ECO:0007669"/>
    <property type="project" value="TreeGrafter"/>
</dbReference>
<organism evidence="3 4">
    <name type="scientific">Nezara viridula</name>
    <name type="common">Southern green stink bug</name>
    <name type="synonym">Cimex viridulus</name>
    <dbReference type="NCBI Taxonomy" id="85310"/>
    <lineage>
        <taxon>Eukaryota</taxon>
        <taxon>Metazoa</taxon>
        <taxon>Ecdysozoa</taxon>
        <taxon>Arthropoda</taxon>
        <taxon>Hexapoda</taxon>
        <taxon>Insecta</taxon>
        <taxon>Pterygota</taxon>
        <taxon>Neoptera</taxon>
        <taxon>Paraneoptera</taxon>
        <taxon>Hemiptera</taxon>
        <taxon>Heteroptera</taxon>
        <taxon>Panheteroptera</taxon>
        <taxon>Pentatomomorpha</taxon>
        <taxon>Pentatomoidea</taxon>
        <taxon>Pentatomidae</taxon>
        <taxon>Pentatominae</taxon>
        <taxon>Nezara</taxon>
    </lineage>
</organism>
<feature type="domain" description="Cep192-like" evidence="2">
    <location>
        <begin position="2960"/>
        <end position="3008"/>
    </location>
</feature>
<dbReference type="PANTHER" id="PTHR23053:SF0">
    <property type="entry name" value="HYDROCEPHALUS-INDUCING PROTEIN HOMOLOG"/>
    <property type="match status" value="1"/>
</dbReference>
<feature type="compositionally biased region" description="Polar residues" evidence="1">
    <location>
        <begin position="1490"/>
        <end position="1501"/>
    </location>
</feature>
<name>A0A9P0H9J3_NEZVI</name>
<dbReference type="Proteomes" id="UP001152798">
    <property type="component" value="Chromosome 4"/>
</dbReference>
<dbReference type="GO" id="GO:1904158">
    <property type="term" value="P:axonemal central apparatus assembly"/>
    <property type="evidence" value="ECO:0007669"/>
    <property type="project" value="TreeGrafter"/>
</dbReference>
<protein>
    <recommendedName>
        <fullName evidence="2">Cep192-like domain-containing protein</fullName>
    </recommendedName>
</protein>
<accession>A0A9P0H9J3</accession>
<keyword evidence="4" id="KW-1185">Reference proteome</keyword>
<evidence type="ECO:0000313" key="3">
    <source>
        <dbReference type="EMBL" id="CAH1397817.1"/>
    </source>
</evidence>
<evidence type="ECO:0000256" key="1">
    <source>
        <dbReference type="SAM" id="MobiDB-lite"/>
    </source>
</evidence>
<sequence length="4105" mass="471939">MSANFIDLNLIYDPSLLHFDIVSSIHQDPQLATRSFTMHIDWNSPVKVILTIPEPFGIFKDDSILHEETFMVSVDHPLKTDICFDPLHMKDYKIRSYSRPLTLFIVDYNYEKSCTISADVYLPSVSLSPSYINFECVELFQSGQKEVTIKNSTPIAISYRWYWISVLPSRLDKYSLQKSLDMISSTTSFQNNNLCEQTRSNLEIFKSIGSQRFNTFQEFESEARHSGLDVRPVLKEIDSKRISVDEECASFLEFSPFLGELEPEDCVVTIINFTPKYYLCFEAVAVCVIEGGPSEELIIHGCCSPINFEIIPDIISFGFAPCCELCKSMFIIKNNCLKTLPFKIHAPKLSHVDKKTLHQSGVWIEEDSGVVNPFSSIVHKITVWFGTVGEVDINILLEIDNKPKYIKIFGYCCPNQVMISLPRKFPHLIEEYLVLASLREPWFYIPEFITITEDGWEKIILPEMLPSTEDIYLGMERFFFHLSLYHHPSLFSEHFLAKKRAFTIKGFKVPSYFIDFGVVVLGTKAEYKVKILNYYPREVILKVICDDLSGLEELEFQDLRSYFILPPLGTAEFSVSIFATNMFEKSDININYSFNIEVICGPTIPISLSATISQPRLRLPGSVDFGAINCNQMKILNIPIKNIGIIPCEWIVFIRDSKGHKLDDPKSYIDIPFIVKKPYGYTEPNITNYIPIYFKPSQKGEYNMILEFIINMNPEKITIPIKGVGLTPIIIMTNVDFGFVIPFSKPIIKTLDVINLSPFSVEVFFPAYDDEIMAEAMVFKAVTRYYKQDIYLPATDNEIIPYNKICNIYRRICNEAIIFETFSRRYNINEYHRVPSFGVRKFRSEIVLKRRYNLDLKECKSLPNLVGKSQIKGELETSLINLCYKKSPELLLEEYFDYLDCGFKPIPPYFIMWRGSIYCSKPEPFISEKFTLIIVLGAPETGHIEWGAKLAKAFGMLSVSLDEIIFQELAESDCIVAEETRAEIRKIYIQEILKDNCFEDASKYPCTNYLQLRSMVEVLMAECPLKIYGSSFARVNIDKIEYSQKLPFSLTVEILKGLIKKRISRYSSNVLIENIKGIFFSDITVALSCMIGLFADKMNFHIINLHSFPLWHLKAVRTLVELETDNNFNAIIEFITFLNGVEHSEILADIPPFIRRYYYLFTVGDTDEGTDDFFPNHPELVWDKHICSSIENKQIISELKSKIPQDQPSPCIKMMHKLCCDIIMSDDRELVWTKRFVSKSKLHSLLMEFMEYARSFSSLIPLWSSMRPKPFKSHKKRSYPDLATESKGVIQRTVSKLLRSFKAKLPKHPYDFDVITGSSLTKWSSRSSEFIKTLIQEPPNDFDVSADLTQTKGYFKSSSSFEIKTQEYANDFDVNTDPIPIRRPSSNSGSFEIKKIQEYPNDFYDKTDPIPTEKLPKPLPVISPKSSVSHKKKNYKTSIHFDVNIKSRDNKQRPVKAFEPFKPKMPEQSVHFVTNTESKESPYKQDKIVSSDTTIPEQSNDFDGITEPLSAKPASKEVRILSSETKLRELSDNFETEKEHKSILKCFSQPVIEEPLNRNDKHRKSVLSKKHSTIKSDIMKFRKELIDFNATMKSRATKVVNEYPELPLWILCAEDLNFEKFIPVLCSQKTAFGIETPKPPPVPKKKTKGMIPEPRLYFHLRSPKNMDHDPRLSHFKIYKEVDEAHLIKIDDNNKSMKEKLSEVLNDKIRESKKSYKMKKMSHCSNLLFSKESQGELSDFDCLARKHLEPGEKASWEVVYSPISCGIISNKLTVRAAGFHNSFTADIRSICDIPTVTFEFNNLYQEMPLISEGHLCHKSGFCANESIYYFQTALISTMKKLKNNIHHQEASFKVSNISSVTAKVSIDFHKKSPEFDVLPKEVEIEPNETTIVTIFSSISDVGSFMEEIFLSTQNNPLPQTIKVQSEGINPLIKFEPRNLTFKNTLLYQEKMSVFQITNLCYKTIYWAIAILDTLSPVIRCNRNSNFLDPYSSEEVSVYFRPEKCYDHKQLYIEVFDAENNELLRYKCYTLDLYATDVKVEINTNLGTQNYLEFGNIKVLNRYVSEVELSRCKTSKQVFYRIRFAAHEQNKVSDSITINFPLEGYIHTKKVYFEVEVFCKDEVYFEKVKAIFVEIYSPFDSNLKIAEIPLIFSFHSHFPKYALYPGDFIDFGNVEIGTIKKLFLTLENIGFVDFNYSFKILKPSSVYLNNAYPSLNLSMVQESSLKNTISLPPLKISKGKGNILPGNQEIYEVVCMPKAAQKIVQGILLTIPELPENSQRISICFRGIAPVLNFDIESLFRELNIFNTRQELSDFPNNGRFVAVFINIEGTLYLRNVSLYQTVNIDIFIENKSQLGCNVSVIVNGEGFSVQPPTLFIKPYLTEIVTLTYSPQQLEVHRGMVKIELDLPYTIENSSFNFLVEGTSELPSISIYDYLSETLIMNAPIRIGFTANKTPVRHLFKVQNSGNVFSQTIIAIEFEKNVTVTLDSVYTQNIIGPDSETDTQSVTLYLQPKETAVFGCTLTPDTIGTYIVILAAHTVLNPYTKEKVKITGDAAIVDISLDGLTFINYFQERKSKGNLSSSIVKISSNYNINFGLCGNDLNKKVIFSICNQSEYTWLFKFSNFDLVSFSPNNGYITPHSSVKIESILDTGEHLPIEKEGTLFLTKMTVVGRISPQTTILWNIDQKKIQLKKSDETVLSAPSNMTMHSARRNQKTVKIVQNIETNTITVQKIDQKINLLAKCWFVETSLFLYHDDETNFRSTVIKQHSEEVLFLENTSEASCHIIFQLEDISFKEIDYKHNLLDNICFVKMPIDTIVSDDPADEIRFFNMNHVFPDNVCLNDVFCPLLIQEMLLAKSITKAKFTFCPPKPGVYSANVRIIMDGKLLDFPRTTLSTIGYVPPVQIALINEVDKDEFKLLSIQSSVKYIKITTYEPKSFIRNKLIYVYNATNCSFSYNWKNKNNVSTIKNSSTGFYCHQVSGNLEKQSVLKLEMIFNPQDYGVYQSLWHLEIPDYITEQAFLFIGETKTPDIVFDPDILSLDPVILGMKAKNKIKIHNKEKVAFKYKVDPVSLYSDIEDEKLSIDLPSGVLEPNMTHEVTISSILHVPRKYVYKTFWSFENVEKRWCYKIITHCLNVEVDVRCLIDRNNINETILLKENENNFINIGKVLVNDELFFIFVISNKGKVAINYEWVFSDNATKILDIEINPYEEIVPAHTKFSTSMKVTVLEKNDFTNIPFVLKIFKGPVYTIFFCGSSKDPLYRLSFKEYNFGTQLVQTSDDVYHTVNLRFENLDMQMLLIDLIYLFEDNFKIELPCSSVPPLSTIDIPIHFFPRDKRKYKEEIELYVNNTLRDEIVLLGKGESFQVDVVKPSKGIIAFDQIGVNELIIEETEIINPTNTMFNINLKVKNEYEGLVEIKLDPTVIELRPNFPFKISVYIKCFSFGDYSGLEVWATCHEHKIRLYSLTIHCVGAKLAFDRKTINFFPHFRKTLHREEVAIINSGNIPTRFKLDTSDLPKMFKIEPLGGECLPRIPYILNIICCLKFITDYLSAKVKCIEEGKDGFLELTLITYPFPPGVQLKTLKFLCPVRQQNIRCISVENRTLKTWSLIPLITGQYFSGEATLEVLPKSIINYTVLYKPLTMTKDDKTHKGILVIPTQPKEMVVKLEGRSTEPLLEGTLWSTATAREECVITLSVENPLETLQKMSVQFRKSRSNNDEFNIEGSKCFVLPGRDKKEYIVKFYAYKKGTVNFDVIFTNDENFEYMVYNVTVEISPPEKIWETIEMDAMIDHSLSKTIAVYNPLKIIDTFKVTSLVPRTYEYLTVKPSVLDVHPNQHGEFSIIYSPKKLEKSEVKLQVTGNLLGTYFYRIILRSEIPSSSGLISLFNPFGSKLTFILKLPTPIVKNVPSFNTEIPRKKSYITEHKITTICHTVRIHRRVYNRIIGRTRKLVKEVLLFRAKSDNPAITIKHVDDSSYIEELLCAYEPAAVGTNTASVTVEYFKPYQLFVYKLLCHCEPPQPQGPFDISVLEPFVLKFKNVLDVQKKYSCLCANFECCLQLSKSLFTLEPKEAIRIIITVKDNEEVKQHSAMVRITDLPENLHQWDYCFNVHR</sequence>